<dbReference type="KEGG" id="gxy:GLX_16270"/>
<protein>
    <submittedName>
        <fullName evidence="1">Uncharacterized protein</fullName>
    </submittedName>
</protein>
<dbReference type="EMBL" id="AP012159">
    <property type="protein sequence ID" value="BAK84039.1"/>
    <property type="molecule type" value="Genomic_DNA"/>
</dbReference>
<accession>G2I7E2</accession>
<evidence type="ECO:0000313" key="2">
    <source>
        <dbReference type="Proteomes" id="UP000009044"/>
    </source>
</evidence>
<dbReference type="HOGENOM" id="CLU_2880021_0_0_5"/>
<reference evidence="2" key="1">
    <citation type="journal article" date="2011" name="J. Bacteriol.">
        <title>Complete genome sequence of NBRC 3288, a unique cellulose-nonproducing strain of Gluconacetobacter xylinus isolated from vinegar.</title>
        <authorList>
            <person name="Ogino H."/>
            <person name="Azuma Y."/>
            <person name="Hosoyama A."/>
            <person name="Nakazawa H."/>
            <person name="Matsutani M."/>
            <person name="Hasegawa A."/>
            <person name="Otsuyama K."/>
            <person name="Matsushita K."/>
            <person name="Fujita N."/>
            <person name="Shirai M."/>
        </authorList>
    </citation>
    <scope>NUCLEOTIDE SEQUENCE [LARGE SCALE GENOMIC DNA]</scope>
    <source>
        <strain evidence="2">NBRC 3288 / BCRC 11682 / LMG 1693</strain>
    </source>
</reference>
<evidence type="ECO:0000313" key="1">
    <source>
        <dbReference type="EMBL" id="BAK84039.1"/>
    </source>
</evidence>
<dbReference type="AlphaFoldDB" id="G2I7E2"/>
<dbReference type="PATRIC" id="fig|634177.7.peg.1858"/>
<proteinExistence type="predicted"/>
<dbReference type="Proteomes" id="UP000009044">
    <property type="component" value="Chromosome"/>
</dbReference>
<sequence length="63" mass="7009">MTDITLVGLMPEYELPHGWIAVRLDGNPWQIDNAVNLPGIGKPVLRREWPADKCETVTLTLPG</sequence>
<organism evidence="1 2">
    <name type="scientific">Komagataeibacter medellinensis (strain NBRC 3288 / BCRC 11682 / LMG 1693 / Kondo 51)</name>
    <name type="common">Gluconacetobacter medellinensis</name>
    <dbReference type="NCBI Taxonomy" id="634177"/>
    <lineage>
        <taxon>Bacteria</taxon>
        <taxon>Pseudomonadati</taxon>
        <taxon>Pseudomonadota</taxon>
        <taxon>Alphaproteobacteria</taxon>
        <taxon>Acetobacterales</taxon>
        <taxon>Acetobacteraceae</taxon>
        <taxon>Komagataeibacter</taxon>
    </lineage>
</organism>
<name>G2I7E2_KOMMN</name>
<gene>
    <name evidence="1" type="ordered locus">GLX_16270</name>
</gene>